<evidence type="ECO:0000256" key="6">
    <source>
        <dbReference type="ARBA" id="ARBA00023306"/>
    </source>
</evidence>
<dbReference type="GO" id="GO:0072686">
    <property type="term" value="C:mitotic spindle"/>
    <property type="evidence" value="ECO:0007669"/>
    <property type="project" value="TreeGrafter"/>
</dbReference>
<dbReference type="FunFam" id="1.20.5.170:FF:000051">
    <property type="entry name" value="mitotic spindle assembly checkpoint protein MAD1"/>
    <property type="match status" value="1"/>
</dbReference>
<keyword evidence="3" id="KW-0132">Cell division</keyword>
<evidence type="ECO:0000256" key="3">
    <source>
        <dbReference type="ARBA" id="ARBA00022618"/>
    </source>
</evidence>
<proteinExistence type="inferred from homology"/>
<keyword evidence="5" id="KW-0539">Nucleus</keyword>
<keyword evidence="6" id="KW-0131">Cell cycle</keyword>
<feature type="coiled-coil region" evidence="7">
    <location>
        <begin position="350"/>
        <end position="405"/>
    </location>
</feature>
<reference evidence="8 9" key="1">
    <citation type="submission" date="2019-09" db="EMBL/GenBank/DDBJ databases">
        <title>Bird 10,000 Genomes (B10K) Project - Family phase.</title>
        <authorList>
            <person name="Zhang G."/>
        </authorList>
    </citation>
    <scope>NUCLEOTIDE SEQUENCE [LARGE SCALE GENOMIC DNA]</scope>
    <source>
        <strain evidence="8">B10K-DU-002-15</strain>
        <tissue evidence="8">Muscle</tissue>
    </source>
</reference>
<accession>A0A7K5IDG5</accession>
<protein>
    <submittedName>
        <fullName evidence="8">MD1L1 protein</fullName>
    </submittedName>
</protein>
<comment type="caution">
    <text evidence="8">The sequence shown here is derived from an EMBL/GenBank/DDBJ whole genome shotgun (WGS) entry which is preliminary data.</text>
</comment>
<dbReference type="AlphaFoldDB" id="A0A7K5IDG5"/>
<dbReference type="Gene3D" id="6.10.250.90">
    <property type="match status" value="1"/>
</dbReference>
<keyword evidence="7" id="KW-0175">Coiled coil</keyword>
<dbReference type="GO" id="GO:0051301">
    <property type="term" value="P:cell division"/>
    <property type="evidence" value="ECO:0007669"/>
    <property type="project" value="UniProtKB-KW"/>
</dbReference>
<evidence type="ECO:0000256" key="4">
    <source>
        <dbReference type="ARBA" id="ARBA00022776"/>
    </source>
</evidence>
<feature type="non-terminal residue" evidence="8">
    <location>
        <position position="1"/>
    </location>
</feature>
<dbReference type="GO" id="GO:0007094">
    <property type="term" value="P:mitotic spindle assembly checkpoint signaling"/>
    <property type="evidence" value="ECO:0007669"/>
    <property type="project" value="InterPro"/>
</dbReference>
<dbReference type="PANTHER" id="PTHR23168">
    <property type="entry name" value="MITOTIC SPINDLE ASSEMBLY CHECKPOINT PROTEIN MAD1 MITOTIC ARREST DEFICIENT-LIKE PROTEIN 1"/>
    <property type="match status" value="1"/>
</dbReference>
<dbReference type="EMBL" id="VXBI01000501">
    <property type="protein sequence ID" value="NWS79747.1"/>
    <property type="molecule type" value="Genomic_DNA"/>
</dbReference>
<evidence type="ECO:0000313" key="8">
    <source>
        <dbReference type="EMBL" id="NWS79747.1"/>
    </source>
</evidence>
<evidence type="ECO:0000256" key="7">
    <source>
        <dbReference type="SAM" id="Coils"/>
    </source>
</evidence>
<comment type="similarity">
    <text evidence="2">Belongs to the MAD1 family.</text>
</comment>
<name>A0A7K5IDG5_TOXRE</name>
<dbReference type="PANTHER" id="PTHR23168:SF0">
    <property type="entry name" value="MITOTIC SPINDLE ASSEMBLY CHECKPOINT PROTEIN MAD1"/>
    <property type="match status" value="1"/>
</dbReference>
<dbReference type="Pfam" id="PF05557">
    <property type="entry name" value="MAD"/>
    <property type="match status" value="1"/>
</dbReference>
<keyword evidence="9" id="KW-1185">Reference proteome</keyword>
<organism evidence="8 9">
    <name type="scientific">Toxostoma redivivum</name>
    <name type="common">California thrasher</name>
    <dbReference type="NCBI Taxonomy" id="99882"/>
    <lineage>
        <taxon>Eukaryota</taxon>
        <taxon>Metazoa</taxon>
        <taxon>Chordata</taxon>
        <taxon>Craniata</taxon>
        <taxon>Vertebrata</taxon>
        <taxon>Euteleostomi</taxon>
        <taxon>Archelosauria</taxon>
        <taxon>Archosauria</taxon>
        <taxon>Dinosauria</taxon>
        <taxon>Saurischia</taxon>
        <taxon>Theropoda</taxon>
        <taxon>Coelurosauria</taxon>
        <taxon>Aves</taxon>
        <taxon>Neognathae</taxon>
        <taxon>Neoaves</taxon>
        <taxon>Telluraves</taxon>
        <taxon>Australaves</taxon>
        <taxon>Passeriformes</taxon>
        <taxon>Mimidae</taxon>
        <taxon>Toxostoma</taxon>
    </lineage>
</organism>
<evidence type="ECO:0000313" key="9">
    <source>
        <dbReference type="Proteomes" id="UP000523146"/>
    </source>
</evidence>
<dbReference type="GO" id="GO:0000776">
    <property type="term" value="C:kinetochore"/>
    <property type="evidence" value="ECO:0007669"/>
    <property type="project" value="TreeGrafter"/>
</dbReference>
<gene>
    <name evidence="8" type="primary">Mad1l1</name>
    <name evidence="8" type="ORF">TOXRED_R07976</name>
</gene>
<evidence type="ECO:0000256" key="1">
    <source>
        <dbReference type="ARBA" id="ARBA00004123"/>
    </source>
</evidence>
<comment type="subcellular location">
    <subcellularLocation>
        <location evidence="1">Nucleus</location>
    </subcellularLocation>
</comment>
<dbReference type="Gene3D" id="3.30.457.60">
    <property type="match status" value="1"/>
</dbReference>
<dbReference type="InterPro" id="IPR008672">
    <property type="entry name" value="Mad1"/>
</dbReference>
<feature type="non-terminal residue" evidence="8">
    <location>
        <position position="663"/>
    </location>
</feature>
<dbReference type="GO" id="GO:0005635">
    <property type="term" value="C:nuclear envelope"/>
    <property type="evidence" value="ECO:0007669"/>
    <property type="project" value="TreeGrafter"/>
</dbReference>
<keyword evidence="4" id="KW-0498">Mitosis</keyword>
<evidence type="ECO:0000256" key="2">
    <source>
        <dbReference type="ARBA" id="ARBA00008029"/>
    </source>
</evidence>
<dbReference type="Proteomes" id="UP000523146">
    <property type="component" value="Unassembled WGS sequence"/>
</dbReference>
<dbReference type="GO" id="GO:0051315">
    <property type="term" value="P:attachment of mitotic spindle microtubules to kinetochore"/>
    <property type="evidence" value="ECO:0007669"/>
    <property type="project" value="TreeGrafter"/>
</dbReference>
<dbReference type="SUPFAM" id="SSF75704">
    <property type="entry name" value="Mitotic arrest deficient-like 1, Mad1"/>
    <property type="match status" value="1"/>
</dbReference>
<evidence type="ECO:0000256" key="5">
    <source>
        <dbReference type="ARBA" id="ARBA00023242"/>
    </source>
</evidence>
<sequence>MEDLENNTTVFSTLRSLNNFISQRMESGLATPGSSQSSLQIQYQQRMQLEEQAGQIHSKSQLLQVEREKMQMELSHKRARIELEKAANTNARNYEREADRNQELLTRIKQYQERETEAENKLKEQMEMNKSYKKSMETMSKKMQEKESKLAEANETITVLKGKISELQWNIMNQEMQMTSQDSQKQELMEQLDIEKKKWQEASQQIQTLQASQSLLAEYEQKIKDLEQKLSQQEHDALIVKNMKAELARFPKMERELRQLREENAYFREMKENNGLLKEEVEGLQRKLERYEKVQAQLVTMELENEKLLGKLQSWEKLDQSTGLNIRTPDDLSRQIVALQQRELALKEQNSTFMNSARMLEKARQQLQEEILCVQSQLLDEKKKREHQEALVRRLQKRVVLLTKERDGMRAILESYDSELTPAEHSPQLSRRMREAEDMVQKLHAHNTELEAQLSQVLEEVGNHKQRAEMLEVEMKVLKSQQCTAEQSTVITKEEVDSLRLKIEELEAERSKLAEENRSLEMKLEKLTLQGDYDPSRTKVVHLSMNPMSLAKQQRKEEQQQLQEECERLRELVRVLKGGGSVPGSLEGVGAFQSPQEVAELKKQVESAELKNQRLKEVFQTKIQEFRKVCYTLTGYQIDITTENQYRLSSIYAEHQGDCLLFK</sequence>
<feature type="coiled-coil region" evidence="7">
    <location>
        <begin position="433"/>
        <end position="625"/>
    </location>
</feature>
<dbReference type="Gene3D" id="1.20.5.170">
    <property type="match status" value="1"/>
</dbReference>
<feature type="coiled-coil region" evidence="7">
    <location>
        <begin position="62"/>
        <end position="318"/>
    </location>
</feature>